<dbReference type="KEGG" id="ceh:CEW89_11990"/>
<reference evidence="10 11" key="1">
    <citation type="submission" date="2017-06" db="EMBL/GenBank/DDBJ databases">
        <title>Celeribacter sp. TSPH2 complete genome sequence.</title>
        <authorList>
            <person name="Woo J.-H."/>
            <person name="Kim H.-S."/>
        </authorList>
    </citation>
    <scope>NUCLEOTIDE SEQUENCE [LARGE SCALE GENOMIC DNA]</scope>
    <source>
        <strain evidence="10 11">TSPH2</strain>
    </source>
</reference>
<keyword evidence="11" id="KW-1185">Reference proteome</keyword>
<dbReference type="InterPro" id="IPR039901">
    <property type="entry name" value="Kdotransferase"/>
</dbReference>
<dbReference type="GO" id="GO:0009245">
    <property type="term" value="P:lipid A biosynthetic process"/>
    <property type="evidence" value="ECO:0007669"/>
    <property type="project" value="TreeGrafter"/>
</dbReference>
<dbReference type="Proteomes" id="UP000217935">
    <property type="component" value="Chromosome"/>
</dbReference>
<keyword evidence="5 8" id="KW-0808">Transferase</keyword>
<evidence type="ECO:0000256" key="5">
    <source>
        <dbReference type="ARBA" id="ARBA00022679"/>
    </source>
</evidence>
<comment type="function">
    <text evidence="1 8">Involved in lipopolysaccharide (LPS) biosynthesis. Catalyzes the transfer of 3-deoxy-D-manno-octulosonate (Kdo) residue(s) from CMP-Kdo to lipid IV(A), the tetraacyldisaccharide-1,4'-bisphosphate precursor of lipid A.</text>
</comment>
<accession>A0A291GCU8</accession>
<evidence type="ECO:0000313" key="10">
    <source>
        <dbReference type="EMBL" id="ATG48219.1"/>
    </source>
</evidence>
<dbReference type="Pfam" id="PF04413">
    <property type="entry name" value="Glycos_transf_N"/>
    <property type="match status" value="1"/>
</dbReference>
<dbReference type="Gene3D" id="3.40.50.11720">
    <property type="entry name" value="3-Deoxy-D-manno-octulosonic-acid transferase, N-terminal domain"/>
    <property type="match status" value="1"/>
</dbReference>
<dbReference type="RefSeq" id="WP_096806048.1">
    <property type="nucleotide sequence ID" value="NZ_CP022196.1"/>
</dbReference>
<evidence type="ECO:0000256" key="7">
    <source>
        <dbReference type="ARBA" id="ARBA00049183"/>
    </source>
</evidence>
<keyword evidence="8" id="KW-0448">Lipopolysaccharide biosynthesis</keyword>
<evidence type="ECO:0000313" key="11">
    <source>
        <dbReference type="Proteomes" id="UP000217935"/>
    </source>
</evidence>
<dbReference type="OrthoDB" id="9789797at2"/>
<dbReference type="Gene3D" id="3.40.50.2000">
    <property type="entry name" value="Glycogen Phosphorylase B"/>
    <property type="match status" value="1"/>
</dbReference>
<comment type="subcellular location">
    <subcellularLocation>
        <location evidence="8">Cell membrane</location>
    </subcellularLocation>
</comment>
<dbReference type="GO" id="GO:0043842">
    <property type="term" value="F:Kdo transferase activity"/>
    <property type="evidence" value="ECO:0007669"/>
    <property type="project" value="UniProtKB-EC"/>
</dbReference>
<evidence type="ECO:0000256" key="6">
    <source>
        <dbReference type="ARBA" id="ARBA00031445"/>
    </source>
</evidence>
<keyword evidence="8" id="KW-1003">Cell membrane</keyword>
<dbReference type="GO" id="GO:0005886">
    <property type="term" value="C:plasma membrane"/>
    <property type="evidence" value="ECO:0007669"/>
    <property type="project" value="UniProtKB-SubCell"/>
</dbReference>
<gene>
    <name evidence="10" type="ORF">CEW89_11990</name>
</gene>
<evidence type="ECO:0000259" key="9">
    <source>
        <dbReference type="Pfam" id="PF04413"/>
    </source>
</evidence>
<dbReference type="InterPro" id="IPR038107">
    <property type="entry name" value="Glycos_transf_N_sf"/>
</dbReference>
<dbReference type="AlphaFoldDB" id="A0A291GCU8"/>
<comment type="similarity">
    <text evidence="8">Belongs to the glycosyltransferase group 1 family.</text>
</comment>
<protein>
    <recommendedName>
        <fullName evidence="4 8">3-deoxy-D-manno-octulosonic acid transferase</fullName>
        <shortName evidence="8">Kdo transferase</shortName>
        <ecNumber evidence="3 8">2.4.99.12</ecNumber>
    </recommendedName>
    <alternativeName>
        <fullName evidence="6 8">Lipid IV(A) 3-deoxy-D-manno-octulosonic acid transferase</fullName>
    </alternativeName>
</protein>
<evidence type="ECO:0000256" key="8">
    <source>
        <dbReference type="RuleBase" id="RU365103"/>
    </source>
</evidence>
<evidence type="ECO:0000256" key="2">
    <source>
        <dbReference type="ARBA" id="ARBA00004713"/>
    </source>
</evidence>
<evidence type="ECO:0000256" key="1">
    <source>
        <dbReference type="ARBA" id="ARBA00003394"/>
    </source>
</evidence>
<proteinExistence type="inferred from homology"/>
<organism evidence="10 11">
    <name type="scientific">Celeribacter ethanolicus</name>
    <dbReference type="NCBI Taxonomy" id="1758178"/>
    <lineage>
        <taxon>Bacteria</taxon>
        <taxon>Pseudomonadati</taxon>
        <taxon>Pseudomonadota</taxon>
        <taxon>Alphaproteobacteria</taxon>
        <taxon>Rhodobacterales</taxon>
        <taxon>Roseobacteraceae</taxon>
        <taxon>Celeribacter</taxon>
    </lineage>
</organism>
<dbReference type="InterPro" id="IPR007507">
    <property type="entry name" value="Glycos_transf_N"/>
</dbReference>
<dbReference type="GO" id="GO:0009244">
    <property type="term" value="P:lipopolysaccharide core region biosynthetic process"/>
    <property type="evidence" value="ECO:0007669"/>
    <property type="project" value="UniProtKB-UniRule"/>
</dbReference>
<dbReference type="PANTHER" id="PTHR42755">
    <property type="entry name" value="3-DEOXY-MANNO-OCTULOSONATE CYTIDYLYLTRANSFERASE"/>
    <property type="match status" value="1"/>
</dbReference>
<keyword evidence="8" id="KW-0472">Membrane</keyword>
<dbReference type="STRING" id="1758178.GCA_001550095_00378"/>
<evidence type="ECO:0000256" key="3">
    <source>
        <dbReference type="ARBA" id="ARBA00012621"/>
    </source>
</evidence>
<feature type="domain" description="3-deoxy-D-manno-octulosonic-acid transferase N-terminal" evidence="9">
    <location>
        <begin position="50"/>
        <end position="208"/>
    </location>
</feature>
<comment type="pathway">
    <text evidence="2 8">Bacterial outer membrane biogenesis; LPS core biosynthesis.</text>
</comment>
<evidence type="ECO:0000256" key="4">
    <source>
        <dbReference type="ARBA" id="ARBA00019077"/>
    </source>
</evidence>
<sequence>MARPLAFLLYSGLNGRSERRHTERLDRLLSEGTLTQQARDARLALDLPPRPRGEVLWLHAATQFALGPAVELFARIAEDRPDLVGVITMSPGVHPPNGQRPDGAIFTEAPEDENTIVRRFLSHWRPDGLIWIGGRFRPTLLRAAHDDGVPCLSIEAPHSPSTLDLPTPVPGLRNAVLNCFDHAITASSDSHGLWRRAGLDPAQIERLGYLEEGGIAPIIDDDELSHRSGDIGTRPCWFAAQVELSELSNVLRAHKSALRRAHRLLLVMSLSDPATLDGVLAQCEDAGLTAMALGPAENISEALQIAVLTGDSPDRDGLWHRLAPVSFLGRSLGPFGGVDPYPAAAMGSAILHGPHVDNHATAYARLAAGNATRQVRDGHELGEELGQLMSPDQAALMASAAWEIASTGAEVTDRVSALVQDILDLHERRPR</sequence>
<dbReference type="EMBL" id="CP022196">
    <property type="protein sequence ID" value="ATG48219.1"/>
    <property type="molecule type" value="Genomic_DNA"/>
</dbReference>
<comment type="catalytic activity">
    <reaction evidence="7 8">
        <text>lipid IVA (E. coli) + CMP-3-deoxy-beta-D-manno-octulosonate = alpha-Kdo-(2-&gt;6)-lipid IVA (E. coli) + CMP + H(+)</text>
        <dbReference type="Rhea" id="RHEA:28066"/>
        <dbReference type="ChEBI" id="CHEBI:15378"/>
        <dbReference type="ChEBI" id="CHEBI:58603"/>
        <dbReference type="ChEBI" id="CHEBI:60364"/>
        <dbReference type="ChEBI" id="CHEBI:60377"/>
        <dbReference type="ChEBI" id="CHEBI:85987"/>
        <dbReference type="EC" id="2.4.99.12"/>
    </reaction>
</comment>
<dbReference type="EC" id="2.4.99.12" evidence="3 8"/>
<dbReference type="PANTHER" id="PTHR42755:SF1">
    <property type="entry name" value="3-DEOXY-D-MANNO-OCTULOSONIC ACID TRANSFERASE, MITOCHONDRIAL-RELATED"/>
    <property type="match status" value="1"/>
</dbReference>
<dbReference type="UniPathway" id="UPA00958"/>
<name>A0A291GCU8_9RHOB</name>